<dbReference type="EMBL" id="LXQA010629420">
    <property type="protein sequence ID" value="MCI63018.1"/>
    <property type="molecule type" value="Genomic_DNA"/>
</dbReference>
<accession>A0A392TQ38</accession>
<dbReference type="AlphaFoldDB" id="A0A392TQ38"/>
<organism evidence="1 2">
    <name type="scientific">Trifolium medium</name>
    <dbReference type="NCBI Taxonomy" id="97028"/>
    <lineage>
        <taxon>Eukaryota</taxon>
        <taxon>Viridiplantae</taxon>
        <taxon>Streptophyta</taxon>
        <taxon>Embryophyta</taxon>
        <taxon>Tracheophyta</taxon>
        <taxon>Spermatophyta</taxon>
        <taxon>Magnoliopsida</taxon>
        <taxon>eudicotyledons</taxon>
        <taxon>Gunneridae</taxon>
        <taxon>Pentapetalae</taxon>
        <taxon>rosids</taxon>
        <taxon>fabids</taxon>
        <taxon>Fabales</taxon>
        <taxon>Fabaceae</taxon>
        <taxon>Papilionoideae</taxon>
        <taxon>50 kb inversion clade</taxon>
        <taxon>NPAAA clade</taxon>
        <taxon>Hologalegina</taxon>
        <taxon>IRL clade</taxon>
        <taxon>Trifolieae</taxon>
        <taxon>Trifolium</taxon>
    </lineage>
</organism>
<proteinExistence type="predicted"/>
<reference evidence="1 2" key="1">
    <citation type="journal article" date="2018" name="Front. Plant Sci.">
        <title>Red Clover (Trifolium pratense) and Zigzag Clover (T. medium) - A Picture of Genomic Similarities and Differences.</title>
        <authorList>
            <person name="Dluhosova J."/>
            <person name="Istvanek J."/>
            <person name="Nedelnik J."/>
            <person name="Repkova J."/>
        </authorList>
    </citation>
    <scope>NUCLEOTIDE SEQUENCE [LARGE SCALE GENOMIC DNA]</scope>
    <source>
        <strain evidence="2">cv. 10/8</strain>
        <tissue evidence="1">Leaf</tissue>
    </source>
</reference>
<evidence type="ECO:0000313" key="2">
    <source>
        <dbReference type="Proteomes" id="UP000265520"/>
    </source>
</evidence>
<dbReference type="Proteomes" id="UP000265520">
    <property type="component" value="Unassembled WGS sequence"/>
</dbReference>
<feature type="non-terminal residue" evidence="1">
    <location>
        <position position="37"/>
    </location>
</feature>
<sequence>MIKRVRERYQAMIWELEESMRGEDDENDRQRQRVELS</sequence>
<protein>
    <submittedName>
        <fullName evidence="1">Uncharacterized protein</fullName>
    </submittedName>
</protein>
<comment type="caution">
    <text evidence="1">The sequence shown here is derived from an EMBL/GenBank/DDBJ whole genome shotgun (WGS) entry which is preliminary data.</text>
</comment>
<name>A0A392TQ38_9FABA</name>
<evidence type="ECO:0000313" key="1">
    <source>
        <dbReference type="EMBL" id="MCI63018.1"/>
    </source>
</evidence>
<keyword evidence="2" id="KW-1185">Reference proteome</keyword>